<reference evidence="1" key="1">
    <citation type="submission" date="2024-02" db="EMBL/GenBank/DDBJ databases">
        <title>Metagenome Assembled Genome of Zalaria obscura JY119.</title>
        <authorList>
            <person name="Vighnesh L."/>
            <person name="Jagadeeshwari U."/>
            <person name="Venkata Ramana C."/>
            <person name="Sasikala C."/>
        </authorList>
    </citation>
    <scope>NUCLEOTIDE SEQUENCE</scope>
    <source>
        <strain evidence="1">JY119</strain>
    </source>
</reference>
<protein>
    <submittedName>
        <fullName evidence="1">Uncharacterized protein</fullName>
    </submittedName>
</protein>
<dbReference type="EMBL" id="JAMKPW020000040">
    <property type="protein sequence ID" value="KAK8198588.1"/>
    <property type="molecule type" value="Genomic_DNA"/>
</dbReference>
<sequence length="131" mass="14244">MFVDSLPNSPGPPHSRTKSKEQNPMENASPYVRRRPIGRKEPSLDDSMLGDYGRSHGEGSMMDSRPATSPQIHRLNSNDSATLRGGVFAISEVPTPGSVQSVLSTPESSHGRFPKRRTQEPATSACLCHSE</sequence>
<proteinExistence type="predicted"/>
<accession>A0ACC3S6F3</accession>
<organism evidence="1 2">
    <name type="scientific">Zalaria obscura</name>
    <dbReference type="NCBI Taxonomy" id="2024903"/>
    <lineage>
        <taxon>Eukaryota</taxon>
        <taxon>Fungi</taxon>
        <taxon>Dikarya</taxon>
        <taxon>Ascomycota</taxon>
        <taxon>Pezizomycotina</taxon>
        <taxon>Dothideomycetes</taxon>
        <taxon>Dothideomycetidae</taxon>
        <taxon>Dothideales</taxon>
        <taxon>Zalariaceae</taxon>
        <taxon>Zalaria</taxon>
    </lineage>
</organism>
<comment type="caution">
    <text evidence="1">The sequence shown here is derived from an EMBL/GenBank/DDBJ whole genome shotgun (WGS) entry which is preliminary data.</text>
</comment>
<keyword evidence="2" id="KW-1185">Reference proteome</keyword>
<name>A0ACC3S6F3_9PEZI</name>
<evidence type="ECO:0000313" key="2">
    <source>
        <dbReference type="Proteomes" id="UP001320706"/>
    </source>
</evidence>
<evidence type="ECO:0000313" key="1">
    <source>
        <dbReference type="EMBL" id="KAK8198588.1"/>
    </source>
</evidence>
<gene>
    <name evidence="1" type="ORF">M8818_006455</name>
</gene>
<dbReference type="Proteomes" id="UP001320706">
    <property type="component" value="Unassembled WGS sequence"/>
</dbReference>